<evidence type="ECO:0000256" key="7">
    <source>
        <dbReference type="ARBA" id="ARBA00022989"/>
    </source>
</evidence>
<dbReference type="PROSITE" id="PS00449">
    <property type="entry name" value="ATPASE_A"/>
    <property type="match status" value="1"/>
</dbReference>
<keyword evidence="10" id="KW-0066">ATP synthesis</keyword>
<keyword evidence="8" id="KW-0406">Ion transport</keyword>
<keyword evidence="4" id="KW-0138">CF(0)</keyword>
<dbReference type="NCBIfam" id="TIGR01131">
    <property type="entry name" value="ATP_synt_6_or_A"/>
    <property type="match status" value="1"/>
</dbReference>
<dbReference type="Gene3D" id="1.20.120.220">
    <property type="entry name" value="ATP synthase, F0 complex, subunit A"/>
    <property type="match status" value="1"/>
</dbReference>
<dbReference type="GO" id="GO:0045259">
    <property type="term" value="C:proton-transporting ATP synthase complex"/>
    <property type="evidence" value="ECO:0007669"/>
    <property type="project" value="UniProtKB-KW"/>
</dbReference>
<dbReference type="SUPFAM" id="SSF81336">
    <property type="entry name" value="F1F0 ATP synthase subunit A"/>
    <property type="match status" value="1"/>
</dbReference>
<dbReference type="InterPro" id="IPR000568">
    <property type="entry name" value="ATP_synth_F0_asu"/>
</dbReference>
<feature type="transmembrane region" description="Helical" evidence="12">
    <location>
        <begin position="206"/>
        <end position="226"/>
    </location>
</feature>
<keyword evidence="3" id="KW-0813">Transport</keyword>
<evidence type="ECO:0000256" key="2">
    <source>
        <dbReference type="ARBA" id="ARBA00006810"/>
    </source>
</evidence>
<evidence type="ECO:0000256" key="5">
    <source>
        <dbReference type="ARBA" id="ARBA00022692"/>
    </source>
</evidence>
<evidence type="ECO:0000256" key="6">
    <source>
        <dbReference type="ARBA" id="ARBA00022781"/>
    </source>
</evidence>
<evidence type="ECO:0000256" key="8">
    <source>
        <dbReference type="ARBA" id="ARBA00023065"/>
    </source>
</evidence>
<evidence type="ECO:0000313" key="13">
    <source>
        <dbReference type="EMBL" id="CAL5270603.1"/>
    </source>
</evidence>
<evidence type="ECO:0000256" key="12">
    <source>
        <dbReference type="SAM" id="Phobius"/>
    </source>
</evidence>
<evidence type="ECO:0000256" key="11">
    <source>
        <dbReference type="RuleBase" id="RU004450"/>
    </source>
</evidence>
<evidence type="ECO:0000256" key="3">
    <source>
        <dbReference type="ARBA" id="ARBA00022448"/>
    </source>
</evidence>
<geneLocation type="mitochondrion" evidence="13"/>
<feature type="transmembrane region" description="Helical" evidence="12">
    <location>
        <begin position="12"/>
        <end position="34"/>
    </location>
</feature>
<protein>
    <recommendedName>
        <fullName evidence="11">ATP synthase subunit a</fullName>
    </recommendedName>
</protein>
<dbReference type="AlphaFoldDB" id="A0AAT9J482"/>
<dbReference type="InterPro" id="IPR023011">
    <property type="entry name" value="ATP_synth_F0_asu_AS"/>
</dbReference>
<keyword evidence="7 12" id="KW-1133">Transmembrane helix</keyword>
<keyword evidence="6" id="KW-0375">Hydrogen ion transport</keyword>
<proteinExistence type="inferred from homology"/>
<feature type="transmembrane region" description="Helical" evidence="12">
    <location>
        <begin position="72"/>
        <end position="97"/>
    </location>
</feature>
<gene>
    <name evidence="13" type="primary">atp6</name>
    <name evidence="13" type="ORF">HAPNMSUNAM_36</name>
</gene>
<dbReference type="CDD" id="cd00310">
    <property type="entry name" value="ATP-synt_Fo_a_6"/>
    <property type="match status" value="1"/>
</dbReference>
<evidence type="ECO:0000256" key="1">
    <source>
        <dbReference type="ARBA" id="ARBA00004141"/>
    </source>
</evidence>
<dbReference type="PANTHER" id="PTHR11410:SF0">
    <property type="entry name" value="ATP SYNTHASE SUBUNIT A"/>
    <property type="match status" value="1"/>
</dbReference>
<dbReference type="GO" id="GO:0005743">
    <property type="term" value="C:mitochondrial inner membrane"/>
    <property type="evidence" value="ECO:0007669"/>
    <property type="project" value="UniProtKB-SubCell"/>
</dbReference>
<dbReference type="PRINTS" id="PR00123">
    <property type="entry name" value="ATPASEA"/>
</dbReference>
<dbReference type="InterPro" id="IPR035908">
    <property type="entry name" value="F0_ATP_A_sf"/>
</dbReference>
<keyword evidence="9 12" id="KW-0472">Membrane</keyword>
<evidence type="ECO:0000256" key="4">
    <source>
        <dbReference type="ARBA" id="ARBA00022547"/>
    </source>
</evidence>
<reference evidence="13" key="1">
    <citation type="submission" date="2024-06" db="EMBL/GenBank/DDBJ databases">
        <authorList>
            <person name="Manzano-Marin A."/>
            <person name="Manzano-Marin A."/>
            <person name="Alejandro Manzano Marin A."/>
        </authorList>
    </citation>
    <scope>NUCLEOTIDE SEQUENCE</scope>
</reference>
<dbReference type="EMBL" id="OZ076472">
    <property type="protein sequence ID" value="CAL5270603.1"/>
    <property type="molecule type" value="Genomic_DNA"/>
</dbReference>
<accession>A0AAT9J482</accession>
<dbReference type="PANTHER" id="PTHR11410">
    <property type="entry name" value="ATP SYNTHASE SUBUNIT A"/>
    <property type="match status" value="1"/>
</dbReference>
<sequence length="232" mass="26573">MMPDIFSAFDIFQFNSISLIPKTIIMLFTMMMMLTMYNNFWLTFNRYISSITYPMNIIFSQLMRTNSKYMKAYSITIFNLFLILIIINLLGMIPFSFSISTHLIFTLSLGLPLWLTIILSSFTYNKKEFIAKLLPDGAPEWLNPFLVLIETISISVRPLTLSFRLAANMSAGHIVLSLLGIYASLSICSNLMGSILLLLLTMGYILFEFAICMIQAYIFTLLLSLYTDDHTN</sequence>
<evidence type="ECO:0000256" key="10">
    <source>
        <dbReference type="ARBA" id="ARBA00023310"/>
    </source>
</evidence>
<feature type="transmembrane region" description="Helical" evidence="12">
    <location>
        <begin position="173"/>
        <end position="199"/>
    </location>
</feature>
<name>A0AAT9J482_9ANNE</name>
<keyword evidence="13" id="KW-0496">Mitochondrion</keyword>
<keyword evidence="5 12" id="KW-0812">Transmembrane</keyword>
<dbReference type="GO" id="GO:0046933">
    <property type="term" value="F:proton-transporting ATP synthase activity, rotational mechanism"/>
    <property type="evidence" value="ECO:0007669"/>
    <property type="project" value="TreeGrafter"/>
</dbReference>
<comment type="similarity">
    <text evidence="2">Belongs to the ATPase A chain family.</text>
</comment>
<evidence type="ECO:0000256" key="9">
    <source>
        <dbReference type="ARBA" id="ARBA00023136"/>
    </source>
</evidence>
<feature type="transmembrane region" description="Helical" evidence="12">
    <location>
        <begin position="103"/>
        <end position="124"/>
    </location>
</feature>
<dbReference type="Pfam" id="PF00119">
    <property type="entry name" value="ATP-synt_A"/>
    <property type="match status" value="1"/>
</dbReference>
<comment type="subcellular location">
    <subcellularLocation>
        <location evidence="1">Membrane</location>
        <topology evidence="1">Multi-pass membrane protein</topology>
    </subcellularLocation>
    <subcellularLocation>
        <location evidence="11">Mitochondrion inner membrane</location>
        <topology evidence="11">Multi-pass membrane protein</topology>
    </subcellularLocation>
</comment>
<organism evidence="13">
    <name type="scientific">Haementeria sp. COZEM-ANN-HIR-001/002</name>
    <dbReference type="NCBI Taxonomy" id="3157987"/>
    <lineage>
        <taxon>Eukaryota</taxon>
        <taxon>Metazoa</taxon>
        <taxon>Spiralia</taxon>
        <taxon>Lophotrochozoa</taxon>
        <taxon>Annelida</taxon>
        <taxon>Clitellata</taxon>
        <taxon>Hirudinea</taxon>
        <taxon>Rhynchobdellida</taxon>
        <taxon>Glossiphoniidae</taxon>
        <taxon>Haementeria</taxon>
    </lineage>
</organism>
<dbReference type="InterPro" id="IPR045083">
    <property type="entry name" value="ATP_synth_F0_asu_bact/mt"/>
</dbReference>